<evidence type="ECO:0000313" key="3">
    <source>
        <dbReference type="EMBL" id="GAS94810.1"/>
    </source>
</evidence>
<keyword evidence="2" id="KW-1133">Transmembrane helix</keyword>
<proteinExistence type="predicted"/>
<evidence type="ECO:0000256" key="1">
    <source>
        <dbReference type="SAM" id="MobiDB-lite"/>
    </source>
</evidence>
<protein>
    <submittedName>
        <fullName evidence="3">Uncharacterized protein</fullName>
    </submittedName>
</protein>
<dbReference type="AlphaFoldDB" id="A0A100WB04"/>
<keyword evidence="2" id="KW-0472">Membrane</keyword>
<dbReference type="STRING" id="228230.RMCC_1776"/>
<evidence type="ECO:0000256" key="2">
    <source>
        <dbReference type="SAM" id="Phobius"/>
    </source>
</evidence>
<gene>
    <name evidence="3" type="ORF">RMCC_1776</name>
</gene>
<evidence type="ECO:0000313" key="4">
    <source>
        <dbReference type="Proteomes" id="UP000069443"/>
    </source>
</evidence>
<dbReference type="Proteomes" id="UP000069443">
    <property type="component" value="Unassembled WGS sequence"/>
</dbReference>
<keyword evidence="2" id="KW-0812">Transmembrane</keyword>
<comment type="caution">
    <text evidence="3">The sequence shown here is derived from an EMBL/GenBank/DDBJ whole genome shotgun (WGS) entry which is preliminary data.</text>
</comment>
<feature type="transmembrane region" description="Helical" evidence="2">
    <location>
        <begin position="21"/>
        <end position="40"/>
    </location>
</feature>
<feature type="compositionally biased region" description="Pro residues" evidence="1">
    <location>
        <begin position="244"/>
        <end position="253"/>
    </location>
</feature>
<reference evidence="4" key="1">
    <citation type="journal article" date="2016" name="Genome Announc.">
        <title>Draft Genome Sequences of Five Rapidly Growing Mycobacterium Species, M. thermoresistibile, M. fortuitum subsp. acetamidolyticum, M. canariasense, M. brisbanense, and M. novocastrense.</title>
        <authorList>
            <person name="Katahira K."/>
            <person name="Ogura Y."/>
            <person name="Gotoh Y."/>
            <person name="Hayashi T."/>
        </authorList>
    </citation>
    <scope>NUCLEOTIDE SEQUENCE [LARGE SCALE GENOMIC DNA]</scope>
    <source>
        <strain evidence="4">JCM15298</strain>
    </source>
</reference>
<sequence>MREMWELPSSTVKTKLIRSGVVLALVWALVAAPLTVWLAVRTEPAPPPPPDRELTVTEKLAATLVSERLSQGYITLTHQVTTPVAKFEVTEAVQAASGDSIGTVKSGSETAELLVAAGSTFLRANSAFWSTIGVPTSFVGWVDIGNQLGRIQFPLKEAVAGIAPSPQSRIETATPDPSIAVYRNGNVTAQLVDKGVVQLSVAERTATSSRAEDTTARLQTAITEVEVPGRLEGTSGGLTVSEPAPAPPPPPAP</sequence>
<dbReference type="OrthoDB" id="4763658at2"/>
<reference evidence="4" key="2">
    <citation type="submission" date="2016-02" db="EMBL/GenBank/DDBJ databases">
        <title>Draft genome sequence of five rapidly growing Mycobacterium species.</title>
        <authorList>
            <person name="Katahira K."/>
            <person name="Gotou Y."/>
            <person name="Iida K."/>
            <person name="Ogura Y."/>
            <person name="Hayashi T."/>
        </authorList>
    </citation>
    <scope>NUCLEOTIDE SEQUENCE [LARGE SCALE GENOMIC DNA]</scope>
    <source>
        <strain evidence="4">JCM15298</strain>
    </source>
</reference>
<accession>A0A100WB04</accession>
<feature type="region of interest" description="Disordered" evidence="1">
    <location>
        <begin position="228"/>
        <end position="253"/>
    </location>
</feature>
<name>A0A100WB04_MYCCR</name>
<organism evidence="3 4">
    <name type="scientific">Mycolicibacterium canariasense</name>
    <name type="common">Mycobacterium canariasense</name>
    <dbReference type="NCBI Taxonomy" id="228230"/>
    <lineage>
        <taxon>Bacteria</taxon>
        <taxon>Bacillati</taxon>
        <taxon>Actinomycetota</taxon>
        <taxon>Actinomycetes</taxon>
        <taxon>Mycobacteriales</taxon>
        <taxon>Mycobacteriaceae</taxon>
        <taxon>Mycolicibacterium</taxon>
    </lineage>
</organism>
<keyword evidence="4" id="KW-1185">Reference proteome</keyword>
<dbReference type="EMBL" id="BCSY01000035">
    <property type="protein sequence ID" value="GAS94810.1"/>
    <property type="molecule type" value="Genomic_DNA"/>
</dbReference>